<evidence type="ECO:0000256" key="3">
    <source>
        <dbReference type="ARBA" id="ARBA00022692"/>
    </source>
</evidence>
<dbReference type="PANTHER" id="PTHR48006">
    <property type="entry name" value="LEUCINE-RICH REPEAT-CONTAINING PROTEIN DDB_G0281931-RELATED"/>
    <property type="match status" value="1"/>
</dbReference>
<dbReference type="InterPro" id="IPR001245">
    <property type="entry name" value="Ser-Thr/Tyr_kinase_cat_dom"/>
</dbReference>
<sequence length="918" mass="100747">MMISMGGTPFCYCRWRLRRPEETVVPAHCCIIISLLILVRVPAVTEATTLWSDVAALQGLLNAWNTTEALAGNWSQQSDPCWSQWHGVSCLQDSVVALRLSNSGIVGSLPPVIGSFVNLQYLELAGNPKLGGAIPEEIGNLTSLFELDLSNCSFSGWIPSCLGNLVNVKLIYLAHNQLSGEIPYTVGLLDKLLQLSLANNQLSGNIPVSVPGGNYTVGLNNLTSLLILDLSSNQLIGDIPAALGQLSKLSTLLLSQNVLTGCIPCSISQPGGKLGLDNLTAITHLDASNNFLSGSVPEFLFSLPILSILNLSSNQFAGILDGNVTRSVNLQMLLERNNITSVVNFPSEFLNAKLAGNPVCENQSFPLVELCDFSSPDIAGPLSWNQPNVCTAETVCQQNKTVDPATCNCSYPLLCDMYIHWSLVFSMTAPRFGQLRMEFATQFSLNLDQVWVTHSTFRNAGRTQVLVTVLFFPPAPASSWPASQITSIQIRLQNRNISLTGSYEPYGLVSSVQFSPSGGGPDAAHGKKLYRERITAAVVVGAVTAALLVFMIFMCLTVYCCRKWRTPRLPSLDHASEIFDLNCHQQQQQPPPPCVLISYEELKAATKNFHHGNKIGEGIFGTVYKGMLRDGTEVAITQLPSKSSQDDEHFLDEVQLIARMQHKNLVRLQGCALSGKHRLLVYEYLENRNLDQVLFGPIRSIVLEWPIRYNIAVGIANGLAYLHGKLHSYLVHGDIKASTVVVDKYLEPKIADFGWAKICQTDEKKVHTRIEGKRGYVAPEYALHGQLTAKADVFSFGIVALELVSGRQNMNPKLPQNQQYLLSWAWELWEENRILELVDSKVKDNCDEDQVLLLIQVALLCSQDTPASRPNMMRVVSILSGGDMEAAEMPVRPAFLGLGTAEANPRPSTRPSSLTTWK</sequence>
<feature type="domain" description="Protein kinase" evidence="9">
    <location>
        <begin position="609"/>
        <end position="895"/>
    </location>
</feature>
<evidence type="ECO:0000313" key="11">
    <source>
        <dbReference type="Proteomes" id="UP001497512"/>
    </source>
</evidence>
<protein>
    <recommendedName>
        <fullName evidence="9">Protein kinase domain-containing protein</fullName>
    </recommendedName>
</protein>
<evidence type="ECO:0000256" key="2">
    <source>
        <dbReference type="ARBA" id="ARBA00022614"/>
    </source>
</evidence>
<evidence type="ECO:0000259" key="9">
    <source>
        <dbReference type="PROSITE" id="PS50011"/>
    </source>
</evidence>
<keyword evidence="6 8" id="KW-0472">Membrane</keyword>
<dbReference type="EMBL" id="OZ019909">
    <property type="protein sequence ID" value="CAK9208574.1"/>
    <property type="molecule type" value="Genomic_DNA"/>
</dbReference>
<name>A0ABP0TYG5_9BRYO</name>
<dbReference type="PANTHER" id="PTHR48006:SF34">
    <property type="entry name" value="OS08G0203700 PROTEIN"/>
    <property type="match status" value="1"/>
</dbReference>
<dbReference type="Proteomes" id="UP001497512">
    <property type="component" value="Chromosome 17"/>
</dbReference>
<reference evidence="10" key="1">
    <citation type="submission" date="2024-02" db="EMBL/GenBank/DDBJ databases">
        <authorList>
            <consortium name="ELIXIR-Norway"/>
            <consortium name="Elixir Norway"/>
        </authorList>
    </citation>
    <scope>NUCLEOTIDE SEQUENCE</scope>
</reference>
<keyword evidence="5 8" id="KW-1133">Transmembrane helix</keyword>
<feature type="compositionally biased region" description="Polar residues" evidence="7">
    <location>
        <begin position="906"/>
        <end position="918"/>
    </location>
</feature>
<evidence type="ECO:0000256" key="4">
    <source>
        <dbReference type="ARBA" id="ARBA00022737"/>
    </source>
</evidence>
<evidence type="ECO:0000256" key="8">
    <source>
        <dbReference type="SAM" id="Phobius"/>
    </source>
</evidence>
<evidence type="ECO:0000256" key="1">
    <source>
        <dbReference type="ARBA" id="ARBA00004370"/>
    </source>
</evidence>
<keyword evidence="3 8" id="KW-0812">Transmembrane</keyword>
<dbReference type="PROSITE" id="PS50011">
    <property type="entry name" value="PROTEIN_KINASE_DOM"/>
    <property type="match status" value="1"/>
</dbReference>
<dbReference type="Gene3D" id="1.10.510.10">
    <property type="entry name" value="Transferase(Phosphotransferase) domain 1"/>
    <property type="match status" value="1"/>
</dbReference>
<keyword evidence="2" id="KW-0433">Leucine-rich repeat</keyword>
<dbReference type="InterPro" id="IPR001611">
    <property type="entry name" value="Leu-rich_rpt"/>
</dbReference>
<proteinExistence type="predicted"/>
<accession>A0ABP0TYG5</accession>
<comment type="subcellular location">
    <subcellularLocation>
        <location evidence="1">Membrane</location>
    </subcellularLocation>
</comment>
<dbReference type="Gene3D" id="3.80.10.10">
    <property type="entry name" value="Ribonuclease Inhibitor"/>
    <property type="match status" value="3"/>
</dbReference>
<evidence type="ECO:0000256" key="6">
    <source>
        <dbReference type="ARBA" id="ARBA00023136"/>
    </source>
</evidence>
<feature type="region of interest" description="Disordered" evidence="7">
    <location>
        <begin position="898"/>
        <end position="918"/>
    </location>
</feature>
<gene>
    <name evidence="10" type="ORF">CSSPTR1EN2_LOCUS9251</name>
</gene>
<dbReference type="InterPro" id="IPR032675">
    <property type="entry name" value="LRR_dom_sf"/>
</dbReference>
<feature type="transmembrane region" description="Helical" evidence="8">
    <location>
        <begin position="534"/>
        <end position="559"/>
    </location>
</feature>
<keyword evidence="11" id="KW-1185">Reference proteome</keyword>
<dbReference type="Gene3D" id="3.30.200.20">
    <property type="entry name" value="Phosphorylase Kinase, domain 1"/>
    <property type="match status" value="1"/>
</dbReference>
<dbReference type="Pfam" id="PF07714">
    <property type="entry name" value="PK_Tyr_Ser-Thr"/>
    <property type="match status" value="1"/>
</dbReference>
<evidence type="ECO:0000256" key="5">
    <source>
        <dbReference type="ARBA" id="ARBA00022989"/>
    </source>
</evidence>
<keyword evidence="4" id="KW-0677">Repeat</keyword>
<evidence type="ECO:0000256" key="7">
    <source>
        <dbReference type="SAM" id="MobiDB-lite"/>
    </source>
</evidence>
<dbReference type="InterPro" id="IPR051824">
    <property type="entry name" value="LRR_Rcpt-Like_S/T_Kinase"/>
</dbReference>
<dbReference type="SUPFAM" id="SSF56112">
    <property type="entry name" value="Protein kinase-like (PK-like)"/>
    <property type="match status" value="1"/>
</dbReference>
<organism evidence="10 11">
    <name type="scientific">Sphagnum troendelagicum</name>
    <dbReference type="NCBI Taxonomy" id="128251"/>
    <lineage>
        <taxon>Eukaryota</taxon>
        <taxon>Viridiplantae</taxon>
        <taxon>Streptophyta</taxon>
        <taxon>Embryophyta</taxon>
        <taxon>Bryophyta</taxon>
        <taxon>Sphagnophytina</taxon>
        <taxon>Sphagnopsida</taxon>
        <taxon>Sphagnales</taxon>
        <taxon>Sphagnaceae</taxon>
        <taxon>Sphagnum</taxon>
    </lineage>
</organism>
<dbReference type="Pfam" id="PF00560">
    <property type="entry name" value="LRR_1"/>
    <property type="match status" value="3"/>
</dbReference>
<dbReference type="InterPro" id="IPR000719">
    <property type="entry name" value="Prot_kinase_dom"/>
</dbReference>
<evidence type="ECO:0000313" key="10">
    <source>
        <dbReference type="EMBL" id="CAK9208574.1"/>
    </source>
</evidence>
<dbReference type="SUPFAM" id="SSF52058">
    <property type="entry name" value="L domain-like"/>
    <property type="match status" value="1"/>
</dbReference>
<dbReference type="InterPro" id="IPR011009">
    <property type="entry name" value="Kinase-like_dom_sf"/>
</dbReference>